<feature type="compositionally biased region" description="Polar residues" evidence="2">
    <location>
        <begin position="251"/>
        <end position="264"/>
    </location>
</feature>
<comment type="caution">
    <text evidence="3">The sequence shown here is derived from an EMBL/GenBank/DDBJ whole genome shotgun (WGS) entry which is preliminary data.</text>
</comment>
<feature type="compositionally biased region" description="Basic and acidic residues" evidence="2">
    <location>
        <begin position="266"/>
        <end position="277"/>
    </location>
</feature>
<evidence type="ECO:0000313" key="3">
    <source>
        <dbReference type="EMBL" id="KAG7369590.1"/>
    </source>
</evidence>
<feature type="coiled-coil region" evidence="1">
    <location>
        <begin position="20"/>
        <end position="85"/>
    </location>
</feature>
<evidence type="ECO:0000313" key="4">
    <source>
        <dbReference type="Proteomes" id="UP000693970"/>
    </source>
</evidence>
<gene>
    <name evidence="3" type="ORF">IV203_027336</name>
</gene>
<sequence>MKRKPTGDQQEPHNGIAEKIESFESQIAKFEEHIQEKEAELALITEKESKLKSSDEILQQKDHLITLLQKKSDLLQKQYDLAQKKSNLVQENYDLQNKYISGKYYAFTANVWKVEEVKRNGNEWQTFLRSVRKKDAFECRYAETKSNSVELAKIDPYTITRDGAENANCDVPRSVTARSSSMPQSSNITRDAVWPKDIFGRKADSQHIAHLIPAGKSLSHKQWLNVAAAVLGIQNDADMTVKKKAARGYVSQETSQVKLTQESESNSDKRPNQEQKKPRAGVIHFVTNKIRLQSQENTLDGTEPTLLIVPVMTLQGAKDWRGKEYTAICLAGHPRESHLGVLEASSVYKKIGLADSNLLTVRHTRDANPEEVSMACDLLRAAVLALQDMIASLSKEDFSYCENPNENVNKKPLHEASEEAKKLLCKVPAPIQKHDEAEKPVCLITFGDHDNADMHPAPDPLLLVLKAANIFGIMAGMKMLANASSDSDSDISIGDIIEEEAFLEAREQALRPKTWEDLARGLGQPNGYFASTKASE</sequence>
<feature type="region of interest" description="Disordered" evidence="2">
    <location>
        <begin position="246"/>
        <end position="280"/>
    </location>
</feature>
<organism evidence="3 4">
    <name type="scientific">Nitzschia inconspicua</name>
    <dbReference type="NCBI Taxonomy" id="303405"/>
    <lineage>
        <taxon>Eukaryota</taxon>
        <taxon>Sar</taxon>
        <taxon>Stramenopiles</taxon>
        <taxon>Ochrophyta</taxon>
        <taxon>Bacillariophyta</taxon>
        <taxon>Bacillariophyceae</taxon>
        <taxon>Bacillariophycidae</taxon>
        <taxon>Bacillariales</taxon>
        <taxon>Bacillariaceae</taxon>
        <taxon>Nitzschia</taxon>
    </lineage>
</organism>
<proteinExistence type="predicted"/>
<reference evidence="3" key="2">
    <citation type="submission" date="2021-04" db="EMBL/GenBank/DDBJ databases">
        <authorList>
            <person name="Podell S."/>
        </authorList>
    </citation>
    <scope>NUCLEOTIDE SEQUENCE</scope>
    <source>
        <strain evidence="3">Hildebrandi</strain>
    </source>
</reference>
<dbReference type="AlphaFoldDB" id="A0A9K3LW24"/>
<dbReference type="Proteomes" id="UP000693970">
    <property type="component" value="Unassembled WGS sequence"/>
</dbReference>
<protein>
    <submittedName>
        <fullName evidence="3">Uncharacterized protein</fullName>
    </submittedName>
</protein>
<reference evidence="3" key="1">
    <citation type="journal article" date="2021" name="Sci. Rep.">
        <title>Diploid genomic architecture of Nitzschia inconspicua, an elite biomass production diatom.</title>
        <authorList>
            <person name="Oliver A."/>
            <person name="Podell S."/>
            <person name="Pinowska A."/>
            <person name="Traller J.C."/>
            <person name="Smith S.R."/>
            <person name="McClure R."/>
            <person name="Beliaev A."/>
            <person name="Bohutskyi P."/>
            <person name="Hill E.A."/>
            <person name="Rabines A."/>
            <person name="Zheng H."/>
            <person name="Allen L.Z."/>
            <person name="Kuo A."/>
            <person name="Grigoriev I.V."/>
            <person name="Allen A.E."/>
            <person name="Hazlebeck D."/>
            <person name="Allen E.E."/>
        </authorList>
    </citation>
    <scope>NUCLEOTIDE SEQUENCE</scope>
    <source>
        <strain evidence="3">Hildebrandi</strain>
    </source>
</reference>
<dbReference type="OrthoDB" id="55778at2759"/>
<dbReference type="EMBL" id="JAGRRH010000005">
    <property type="protein sequence ID" value="KAG7369590.1"/>
    <property type="molecule type" value="Genomic_DNA"/>
</dbReference>
<evidence type="ECO:0000256" key="1">
    <source>
        <dbReference type="SAM" id="Coils"/>
    </source>
</evidence>
<accession>A0A9K3LW24</accession>
<keyword evidence="1" id="KW-0175">Coiled coil</keyword>
<evidence type="ECO:0000256" key="2">
    <source>
        <dbReference type="SAM" id="MobiDB-lite"/>
    </source>
</evidence>
<name>A0A9K3LW24_9STRA</name>
<keyword evidence="4" id="KW-1185">Reference proteome</keyword>